<evidence type="ECO:0000313" key="2">
    <source>
        <dbReference type="EMBL" id="KAK2723612.1"/>
    </source>
</evidence>
<organism evidence="2 3">
    <name type="scientific">Artemia franciscana</name>
    <name type="common">Brine shrimp</name>
    <name type="synonym">Artemia sanfranciscana</name>
    <dbReference type="NCBI Taxonomy" id="6661"/>
    <lineage>
        <taxon>Eukaryota</taxon>
        <taxon>Metazoa</taxon>
        <taxon>Ecdysozoa</taxon>
        <taxon>Arthropoda</taxon>
        <taxon>Crustacea</taxon>
        <taxon>Branchiopoda</taxon>
        <taxon>Anostraca</taxon>
        <taxon>Artemiidae</taxon>
        <taxon>Artemia</taxon>
    </lineage>
</organism>
<dbReference type="AlphaFoldDB" id="A0AA88LAW3"/>
<evidence type="ECO:0000313" key="3">
    <source>
        <dbReference type="Proteomes" id="UP001187531"/>
    </source>
</evidence>
<feature type="repeat" description="ANK" evidence="1">
    <location>
        <begin position="40"/>
        <end position="72"/>
    </location>
</feature>
<name>A0AA88LAW3_ARTSF</name>
<dbReference type="SUPFAM" id="SSF48403">
    <property type="entry name" value="Ankyrin repeat"/>
    <property type="match status" value="1"/>
</dbReference>
<protein>
    <submittedName>
        <fullName evidence="2">Uncharacterized protein</fullName>
    </submittedName>
</protein>
<comment type="caution">
    <text evidence="2">The sequence shown here is derived from an EMBL/GenBank/DDBJ whole genome shotgun (WGS) entry which is preliminary data.</text>
</comment>
<dbReference type="Gene3D" id="1.25.40.20">
    <property type="entry name" value="Ankyrin repeat-containing domain"/>
    <property type="match status" value="1"/>
</dbReference>
<gene>
    <name evidence="2" type="ORF">QYM36_002078</name>
</gene>
<reference evidence="2" key="1">
    <citation type="submission" date="2023-07" db="EMBL/GenBank/DDBJ databases">
        <title>Chromosome-level genome assembly of Artemia franciscana.</title>
        <authorList>
            <person name="Jo E."/>
        </authorList>
    </citation>
    <scope>NUCLEOTIDE SEQUENCE</scope>
    <source>
        <tissue evidence="2">Whole body</tissue>
    </source>
</reference>
<dbReference type="InterPro" id="IPR002110">
    <property type="entry name" value="Ankyrin_rpt"/>
</dbReference>
<dbReference type="Proteomes" id="UP001187531">
    <property type="component" value="Unassembled WGS sequence"/>
</dbReference>
<dbReference type="Pfam" id="PF00023">
    <property type="entry name" value="Ank"/>
    <property type="match status" value="1"/>
</dbReference>
<accession>A0AA88LAW3</accession>
<sequence>MIMSQDLHLLEALSPKLRISDDDRLEMVRKAVENGADINSSIFPVHIAVKNGWLKIVKYLVEKNCRLDLRNTGKTVKGKNGKTGGKTVIELLKRKLKQTKLDNRQEYAEIFRKVDPVGFKNMERNHARTEMGKKYEALVFIQLLMVGRRKFTKSDFKIGRQVKTRETINQKFDDVVFCYSESNRKKIITFQVKHCSKSKTLKSTNFNQRNDDFGLEKYFISYLDLQYDIQRISGNNSVEKSQENFRDREIEFLVIFTSADIDLDDLAKNNYKYNLDEPPGIADFCIKIEENEPPKFFQLQEINKNLHIKLLEAFNEFEEKKITPAEKEDQIKCFFTKIHNNNETTEC</sequence>
<dbReference type="PROSITE" id="PS50088">
    <property type="entry name" value="ANK_REPEAT"/>
    <property type="match status" value="1"/>
</dbReference>
<keyword evidence="3" id="KW-1185">Reference proteome</keyword>
<keyword evidence="1" id="KW-0040">ANK repeat</keyword>
<dbReference type="InterPro" id="IPR036770">
    <property type="entry name" value="Ankyrin_rpt-contain_sf"/>
</dbReference>
<evidence type="ECO:0000256" key="1">
    <source>
        <dbReference type="PROSITE-ProRule" id="PRU00023"/>
    </source>
</evidence>
<dbReference type="EMBL" id="JAVRJZ010000004">
    <property type="protein sequence ID" value="KAK2723612.1"/>
    <property type="molecule type" value="Genomic_DNA"/>
</dbReference>
<proteinExistence type="predicted"/>